<accession>A0A3Q3DM86</accession>
<dbReference type="GO" id="GO:0070202">
    <property type="term" value="P:regulation of establishment of protein localization to chromosome"/>
    <property type="evidence" value="ECO:0007669"/>
    <property type="project" value="TreeGrafter"/>
</dbReference>
<dbReference type="PANTHER" id="PTHR34347:SF1">
    <property type="entry name" value="DNA REPAIR-SCAFFOLDING PROTEIN"/>
    <property type="match status" value="1"/>
</dbReference>
<dbReference type="GO" id="GO:0005654">
    <property type="term" value="C:nucleoplasm"/>
    <property type="evidence" value="ECO:0007669"/>
    <property type="project" value="TreeGrafter"/>
</dbReference>
<name>A0A3Q3DM86_HIPCM</name>
<evidence type="ECO:0000313" key="2">
    <source>
        <dbReference type="Ensembl" id="ENSHCOP00000015670.1"/>
    </source>
</evidence>
<reference evidence="2" key="1">
    <citation type="submission" date="2025-08" db="UniProtKB">
        <authorList>
            <consortium name="Ensembl"/>
        </authorList>
    </citation>
    <scope>IDENTIFICATION</scope>
</reference>
<reference evidence="2" key="2">
    <citation type="submission" date="2025-09" db="UniProtKB">
        <authorList>
            <consortium name="Ensembl"/>
        </authorList>
    </citation>
    <scope>IDENTIFICATION</scope>
</reference>
<evidence type="ECO:0000259" key="1">
    <source>
        <dbReference type="Pfam" id="PF14951"/>
    </source>
</evidence>
<dbReference type="AlphaFoldDB" id="A0A3Q3DM86"/>
<dbReference type="Proteomes" id="UP000264820">
    <property type="component" value="Unplaced"/>
</dbReference>
<dbReference type="Pfam" id="PF14951">
    <property type="entry name" value="DUF4503"/>
    <property type="match status" value="1"/>
</dbReference>
<keyword evidence="3" id="KW-1185">Reference proteome</keyword>
<protein>
    <recommendedName>
        <fullName evidence="1">DUF4503 domain-containing protein</fullName>
    </recommendedName>
</protein>
<organism evidence="2 3">
    <name type="scientific">Hippocampus comes</name>
    <name type="common">Tiger tail seahorse</name>
    <dbReference type="NCBI Taxonomy" id="109280"/>
    <lineage>
        <taxon>Eukaryota</taxon>
        <taxon>Metazoa</taxon>
        <taxon>Chordata</taxon>
        <taxon>Craniata</taxon>
        <taxon>Vertebrata</taxon>
        <taxon>Euteleostomi</taxon>
        <taxon>Actinopterygii</taxon>
        <taxon>Neopterygii</taxon>
        <taxon>Teleostei</taxon>
        <taxon>Neoteleostei</taxon>
        <taxon>Acanthomorphata</taxon>
        <taxon>Syngnathiaria</taxon>
        <taxon>Syngnathiformes</taxon>
        <taxon>Syngnathoidei</taxon>
        <taxon>Syngnathidae</taxon>
        <taxon>Hippocampus</taxon>
    </lineage>
</organism>
<dbReference type="InterPro" id="IPR053054">
    <property type="entry name" value="DNA_repair-scaffolding"/>
</dbReference>
<dbReference type="Ensembl" id="ENSHCOT00000023645.1">
    <property type="protein sequence ID" value="ENSHCOP00000015670.1"/>
    <property type="gene ID" value="ENSHCOG00000019326.1"/>
</dbReference>
<dbReference type="InterPro" id="IPR028032">
    <property type="entry name" value="DUF4503"/>
</dbReference>
<dbReference type="OMA" id="GHGQACE"/>
<feature type="domain" description="DUF4503" evidence="1">
    <location>
        <begin position="92"/>
        <end position="454"/>
    </location>
</feature>
<dbReference type="STRING" id="109280.ENSHCOP00000015670"/>
<evidence type="ECO:0000313" key="3">
    <source>
        <dbReference type="Proteomes" id="UP000264820"/>
    </source>
</evidence>
<proteinExistence type="predicted"/>
<sequence>MDNEQVAACDGSSRRSSAVLATQCHSLLEAIAGLGQTGSVAQHVVVVVVVVQRVYSIPVPSASIASIRLHSKTSSAAPPLEQGKRRLCVLVQDSFGMFSVVQLHLLDRDDLRQYCRAWLGRTCVLRGVKVVQRVTRERRSSLFSLIDSLWPPLKQPRECHGNAASMPSKRPPSFCYVLSGQESSVEPVEESSSVSPLHLPSTGQTLRDVLQNDHKTYCCSFIATVIYKRIQRCDVGQGEVWLVLTDQSLQGSSPDWPCRRTVPLHVNASCALTSCVLKALNDPAVCRLSFTDAIKEHGFLLCVEHSIIEVADSVDSRLTQEPPAQPARLDPLHVEVTPNSLCTLTGVIVGVDESASYSLPVCSQCGSHELQPIPPPGWSFHCVSCNSTMDKPITKVQMEVFLSSASVQNCTIKVKCSDYDVSTVLGKEVGPLTLYVRVVSRRPSLWISLEEICL</sequence>
<dbReference type="GeneTree" id="ENSGT00990000204685"/>
<dbReference type="PANTHER" id="PTHR34347">
    <property type="entry name" value="DNA REPAIR-SCAFFOLDING PROTEIN SPIDR"/>
    <property type="match status" value="1"/>
</dbReference>
<dbReference type="GO" id="GO:0000724">
    <property type="term" value="P:double-strand break repair via homologous recombination"/>
    <property type="evidence" value="ECO:0007669"/>
    <property type="project" value="TreeGrafter"/>
</dbReference>
<dbReference type="GO" id="GO:0000228">
    <property type="term" value="C:nuclear chromosome"/>
    <property type="evidence" value="ECO:0007669"/>
    <property type="project" value="TreeGrafter"/>
</dbReference>